<evidence type="ECO:0000256" key="1">
    <source>
        <dbReference type="SAM" id="MobiDB-lite"/>
    </source>
</evidence>
<dbReference type="AlphaFoldDB" id="Q6Z6T9"/>
<dbReference type="Proteomes" id="UP000000763">
    <property type="component" value="Chromosome 2"/>
</dbReference>
<name>Q6Z6T9_ORYSJ</name>
<evidence type="ECO:0000313" key="2">
    <source>
        <dbReference type="EMBL" id="BAD15956.1"/>
    </source>
</evidence>
<protein>
    <submittedName>
        <fullName evidence="2">Uncharacterized protein</fullName>
    </submittedName>
</protein>
<gene>
    <name evidence="2" type="primary">P0688H12.28</name>
</gene>
<accession>Q6Z6T9</accession>
<reference evidence="3" key="1">
    <citation type="journal article" date="2005" name="Nature">
        <title>The map-based sequence of the rice genome.</title>
        <authorList>
            <consortium name="International rice genome sequencing project (IRGSP)"/>
            <person name="Matsumoto T."/>
            <person name="Wu J."/>
            <person name="Kanamori H."/>
            <person name="Katayose Y."/>
            <person name="Fujisawa M."/>
            <person name="Namiki N."/>
            <person name="Mizuno H."/>
            <person name="Yamamoto K."/>
            <person name="Antonio B.A."/>
            <person name="Baba T."/>
            <person name="Sakata K."/>
            <person name="Nagamura Y."/>
            <person name="Aoki H."/>
            <person name="Arikawa K."/>
            <person name="Arita K."/>
            <person name="Bito T."/>
            <person name="Chiden Y."/>
            <person name="Fujitsuka N."/>
            <person name="Fukunaka R."/>
            <person name="Hamada M."/>
            <person name="Harada C."/>
            <person name="Hayashi A."/>
            <person name="Hijishita S."/>
            <person name="Honda M."/>
            <person name="Hosokawa S."/>
            <person name="Ichikawa Y."/>
            <person name="Idonuma A."/>
            <person name="Iijima M."/>
            <person name="Ikeda M."/>
            <person name="Ikeno M."/>
            <person name="Ito K."/>
            <person name="Ito S."/>
            <person name="Ito T."/>
            <person name="Ito Y."/>
            <person name="Ito Y."/>
            <person name="Iwabuchi A."/>
            <person name="Kamiya K."/>
            <person name="Karasawa W."/>
            <person name="Kurita K."/>
            <person name="Katagiri S."/>
            <person name="Kikuta A."/>
            <person name="Kobayashi H."/>
            <person name="Kobayashi N."/>
            <person name="Machita K."/>
            <person name="Maehara T."/>
            <person name="Masukawa M."/>
            <person name="Mizubayashi T."/>
            <person name="Mukai Y."/>
            <person name="Nagasaki H."/>
            <person name="Nagata Y."/>
            <person name="Naito S."/>
            <person name="Nakashima M."/>
            <person name="Nakama Y."/>
            <person name="Nakamichi Y."/>
            <person name="Nakamura M."/>
            <person name="Meguro A."/>
            <person name="Negishi M."/>
            <person name="Ohta I."/>
            <person name="Ohta T."/>
            <person name="Okamoto M."/>
            <person name="Ono N."/>
            <person name="Saji S."/>
            <person name="Sakaguchi M."/>
            <person name="Sakai K."/>
            <person name="Shibata M."/>
            <person name="Shimokawa T."/>
            <person name="Song J."/>
            <person name="Takazaki Y."/>
            <person name="Terasawa K."/>
            <person name="Tsugane M."/>
            <person name="Tsuji K."/>
            <person name="Ueda S."/>
            <person name="Waki K."/>
            <person name="Yamagata H."/>
            <person name="Yamamoto M."/>
            <person name="Yamamoto S."/>
            <person name="Yamane H."/>
            <person name="Yoshiki S."/>
            <person name="Yoshihara R."/>
            <person name="Yukawa K."/>
            <person name="Zhong H."/>
            <person name="Yano M."/>
            <person name="Yuan Q."/>
            <person name="Ouyang S."/>
            <person name="Liu J."/>
            <person name="Jones K.M."/>
            <person name="Gansberger K."/>
            <person name="Moffat K."/>
            <person name="Hill J."/>
            <person name="Bera J."/>
            <person name="Fadrosh D."/>
            <person name="Jin S."/>
            <person name="Johri S."/>
            <person name="Kim M."/>
            <person name="Overton L."/>
            <person name="Reardon M."/>
            <person name="Tsitrin T."/>
            <person name="Vuong H."/>
            <person name="Weaver B."/>
            <person name="Ciecko A."/>
            <person name="Tallon L."/>
            <person name="Jackson J."/>
            <person name="Pai G."/>
            <person name="Aken S.V."/>
            <person name="Utterback T."/>
            <person name="Reidmuller S."/>
            <person name="Feldblyum T."/>
            <person name="Hsiao J."/>
            <person name="Zismann V."/>
            <person name="Iobst S."/>
            <person name="de Vazeille A.R."/>
            <person name="Buell C.R."/>
            <person name="Ying K."/>
            <person name="Li Y."/>
            <person name="Lu T."/>
            <person name="Huang Y."/>
            <person name="Zhao Q."/>
            <person name="Feng Q."/>
            <person name="Zhang L."/>
            <person name="Zhu J."/>
            <person name="Weng Q."/>
            <person name="Mu J."/>
            <person name="Lu Y."/>
            <person name="Fan D."/>
            <person name="Liu Y."/>
            <person name="Guan J."/>
            <person name="Zhang Y."/>
            <person name="Yu S."/>
            <person name="Liu X."/>
            <person name="Zhang Y."/>
            <person name="Hong G."/>
            <person name="Han B."/>
            <person name="Choisne N."/>
            <person name="Demange N."/>
            <person name="Orjeda G."/>
            <person name="Samain S."/>
            <person name="Cattolico L."/>
            <person name="Pelletier E."/>
            <person name="Couloux A."/>
            <person name="Segurens B."/>
            <person name="Wincker P."/>
            <person name="D'Hont A."/>
            <person name="Scarpelli C."/>
            <person name="Weissenbach J."/>
            <person name="Salanoubat M."/>
            <person name="Quetier F."/>
            <person name="Yu Y."/>
            <person name="Kim H.R."/>
            <person name="Rambo T."/>
            <person name="Currie J."/>
            <person name="Collura K."/>
            <person name="Luo M."/>
            <person name="Yang T."/>
            <person name="Ammiraju J.S.S."/>
            <person name="Engler F."/>
            <person name="Soderlund C."/>
            <person name="Wing R.A."/>
            <person name="Palmer L.E."/>
            <person name="de la Bastide M."/>
            <person name="Spiegel L."/>
            <person name="Nascimento L."/>
            <person name="Zutavern T."/>
            <person name="O'Shaughnessy A."/>
            <person name="Dike S."/>
            <person name="Dedhia N."/>
            <person name="Preston R."/>
            <person name="Balija V."/>
            <person name="McCombie W.R."/>
            <person name="Chow T."/>
            <person name="Chen H."/>
            <person name="Chung M."/>
            <person name="Chen C."/>
            <person name="Shaw J."/>
            <person name="Wu H."/>
            <person name="Hsiao K."/>
            <person name="Chao Y."/>
            <person name="Chu M."/>
            <person name="Cheng C."/>
            <person name="Hour A."/>
            <person name="Lee P."/>
            <person name="Lin S."/>
            <person name="Lin Y."/>
            <person name="Liou J."/>
            <person name="Liu S."/>
            <person name="Hsing Y."/>
            <person name="Raghuvanshi S."/>
            <person name="Mohanty A."/>
            <person name="Bharti A.K."/>
            <person name="Gaur A."/>
            <person name="Gupta V."/>
            <person name="Kumar D."/>
            <person name="Ravi V."/>
            <person name="Vij S."/>
            <person name="Kapur A."/>
            <person name="Khurana P."/>
            <person name="Khurana P."/>
            <person name="Khurana J.P."/>
            <person name="Tyagi A.K."/>
            <person name="Gaikwad K."/>
            <person name="Singh A."/>
            <person name="Dalal V."/>
            <person name="Srivastava S."/>
            <person name="Dixit A."/>
            <person name="Pal A.K."/>
            <person name="Ghazi I.A."/>
            <person name="Yadav M."/>
            <person name="Pandit A."/>
            <person name="Bhargava A."/>
            <person name="Sureshbabu K."/>
            <person name="Batra K."/>
            <person name="Sharma T.R."/>
            <person name="Mohapatra T."/>
            <person name="Singh N.K."/>
            <person name="Messing J."/>
            <person name="Nelson A.B."/>
            <person name="Fuks G."/>
            <person name="Kavchok S."/>
            <person name="Keizer G."/>
            <person name="Linton E."/>
            <person name="Llaca V."/>
            <person name="Song R."/>
            <person name="Tanyolac B."/>
            <person name="Young S."/>
            <person name="Ho-Il K."/>
            <person name="Hahn J.H."/>
            <person name="Sangsakoo G."/>
            <person name="Vanavichit A."/>
            <person name="de Mattos Luiz.A.T."/>
            <person name="Zimmer P.D."/>
            <person name="Malone G."/>
            <person name="Dellagostin O."/>
            <person name="de Oliveira A.C."/>
            <person name="Bevan M."/>
            <person name="Bancroft I."/>
            <person name="Minx P."/>
            <person name="Cordum H."/>
            <person name="Wilson R."/>
            <person name="Cheng Z."/>
            <person name="Jin W."/>
            <person name="Jiang J."/>
            <person name="Leong S.A."/>
            <person name="Iwama H."/>
            <person name="Gojobori T."/>
            <person name="Itoh T."/>
            <person name="Niimura Y."/>
            <person name="Fujii Y."/>
            <person name="Habara T."/>
            <person name="Sakai H."/>
            <person name="Sato Y."/>
            <person name="Wilson G."/>
            <person name="Kumar K."/>
            <person name="McCouch S."/>
            <person name="Juretic N."/>
            <person name="Hoen D."/>
            <person name="Wright S."/>
            <person name="Bruskiewich R."/>
            <person name="Bureau T."/>
            <person name="Miyao A."/>
            <person name="Hirochika H."/>
            <person name="Nishikawa T."/>
            <person name="Kadowaki K."/>
            <person name="Sugiura M."/>
            <person name="Burr B."/>
            <person name="Sasaki T."/>
        </authorList>
    </citation>
    <scope>NUCLEOTIDE SEQUENCE [LARGE SCALE GENOMIC DNA]</scope>
    <source>
        <strain evidence="3">cv. Nipponbare</strain>
    </source>
</reference>
<dbReference type="EMBL" id="AP004890">
    <property type="protein sequence ID" value="BAD15956.1"/>
    <property type="molecule type" value="Genomic_DNA"/>
</dbReference>
<feature type="region of interest" description="Disordered" evidence="1">
    <location>
        <begin position="34"/>
        <end position="54"/>
    </location>
</feature>
<proteinExistence type="predicted"/>
<organism evidence="2 3">
    <name type="scientific">Oryza sativa subsp. japonica</name>
    <name type="common">Rice</name>
    <dbReference type="NCBI Taxonomy" id="39947"/>
    <lineage>
        <taxon>Eukaryota</taxon>
        <taxon>Viridiplantae</taxon>
        <taxon>Streptophyta</taxon>
        <taxon>Embryophyta</taxon>
        <taxon>Tracheophyta</taxon>
        <taxon>Spermatophyta</taxon>
        <taxon>Magnoliopsida</taxon>
        <taxon>Liliopsida</taxon>
        <taxon>Poales</taxon>
        <taxon>Poaceae</taxon>
        <taxon>BOP clade</taxon>
        <taxon>Oryzoideae</taxon>
        <taxon>Oryzeae</taxon>
        <taxon>Oryzinae</taxon>
        <taxon>Oryza</taxon>
        <taxon>Oryza sativa</taxon>
    </lineage>
</organism>
<reference evidence="3" key="2">
    <citation type="journal article" date="2008" name="Nucleic Acids Res.">
        <title>The rice annotation project database (RAP-DB): 2008 update.</title>
        <authorList>
            <consortium name="The rice annotation project (RAP)"/>
        </authorList>
    </citation>
    <scope>GENOME REANNOTATION</scope>
    <source>
        <strain evidence="3">cv. Nipponbare</strain>
    </source>
</reference>
<sequence>MVAAVTLLISTGCASVEPRYHVTTSALTRAEVPRDHLGINPNPAAPTAPDWHEGGIQVRRRPLTDSKPALQNRVNIKHTTIAPPDSTYRKEKS</sequence>
<evidence type="ECO:0000313" key="3">
    <source>
        <dbReference type="Proteomes" id="UP000000763"/>
    </source>
</evidence>